<protein>
    <recommendedName>
        <fullName evidence="3">ACT domain-containing protein</fullName>
    </recommendedName>
</protein>
<dbReference type="Proteomes" id="UP001595420">
    <property type="component" value="Unassembled WGS sequence"/>
</dbReference>
<proteinExistence type="predicted"/>
<reference evidence="2" key="1">
    <citation type="journal article" date="2019" name="Int. J. Syst. Evol. Microbiol.">
        <title>The Global Catalogue of Microorganisms (GCM) 10K type strain sequencing project: providing services to taxonomists for standard genome sequencing and annotation.</title>
        <authorList>
            <consortium name="The Broad Institute Genomics Platform"/>
            <consortium name="The Broad Institute Genome Sequencing Center for Infectious Disease"/>
            <person name="Wu L."/>
            <person name="Ma J."/>
        </authorList>
    </citation>
    <scope>NUCLEOTIDE SEQUENCE [LARGE SCALE GENOMIC DNA]</scope>
    <source>
        <strain evidence="2">CGMCC 1.16855</strain>
    </source>
</reference>
<sequence length="101" mass="10982">MSFYDPEPLCAARFTVTADAEPGLLPRILEPFAKRDLIPDVVRASREGELIRAEVALQAMPLCMVHLVAGNLGQIIGVRRVEAMEGRVVRPPSLVEMATAA</sequence>
<dbReference type="EMBL" id="JBHRSB010000007">
    <property type="protein sequence ID" value="MFC3002583.1"/>
    <property type="molecule type" value="Genomic_DNA"/>
</dbReference>
<accession>A0ABV7C1H2</accession>
<keyword evidence="2" id="KW-1185">Reference proteome</keyword>
<gene>
    <name evidence="1" type="ORF">ACFOD3_21975</name>
</gene>
<evidence type="ECO:0000313" key="2">
    <source>
        <dbReference type="Proteomes" id="UP001595420"/>
    </source>
</evidence>
<evidence type="ECO:0000313" key="1">
    <source>
        <dbReference type="EMBL" id="MFC3002583.1"/>
    </source>
</evidence>
<organism evidence="1 2">
    <name type="scientific">Falsiroseomonas tokyonensis</name>
    <dbReference type="NCBI Taxonomy" id="430521"/>
    <lineage>
        <taxon>Bacteria</taxon>
        <taxon>Pseudomonadati</taxon>
        <taxon>Pseudomonadota</taxon>
        <taxon>Alphaproteobacteria</taxon>
        <taxon>Acetobacterales</taxon>
        <taxon>Roseomonadaceae</taxon>
        <taxon>Falsiroseomonas</taxon>
    </lineage>
</organism>
<dbReference type="RefSeq" id="WP_216838685.1">
    <property type="nucleotide sequence ID" value="NZ_JAFNJS010000007.1"/>
</dbReference>
<name>A0ABV7C1H2_9PROT</name>
<evidence type="ECO:0008006" key="3">
    <source>
        <dbReference type="Google" id="ProtNLM"/>
    </source>
</evidence>
<comment type="caution">
    <text evidence="1">The sequence shown here is derived from an EMBL/GenBank/DDBJ whole genome shotgun (WGS) entry which is preliminary data.</text>
</comment>